<keyword evidence="7" id="KW-1185">Reference proteome</keyword>
<keyword evidence="1" id="KW-0732">Signal</keyword>
<evidence type="ECO:0000313" key="6">
    <source>
        <dbReference type="EMBL" id="SIS05174.1"/>
    </source>
</evidence>
<protein>
    <submittedName>
        <fullName evidence="6">Purple acid Phosphatase, N-terminal domain</fullName>
    </submittedName>
</protein>
<dbReference type="AlphaFoldDB" id="A0A1N7FY15"/>
<feature type="region of interest" description="Disordered" evidence="2">
    <location>
        <begin position="28"/>
        <end position="51"/>
    </location>
</feature>
<dbReference type="GO" id="GO:0003993">
    <property type="term" value="F:acid phosphatase activity"/>
    <property type="evidence" value="ECO:0007669"/>
    <property type="project" value="InterPro"/>
</dbReference>
<evidence type="ECO:0000313" key="8">
    <source>
        <dbReference type="Proteomes" id="UP000187321"/>
    </source>
</evidence>
<accession>A0A1N7FY15</accession>
<dbReference type="RefSeq" id="WP_076583952.1">
    <property type="nucleotide sequence ID" value="NZ_CP019329.1"/>
</dbReference>
<dbReference type="GeneID" id="30957826"/>
<evidence type="ECO:0000259" key="4">
    <source>
        <dbReference type="Pfam" id="PF16656"/>
    </source>
</evidence>
<reference evidence="5 8" key="1">
    <citation type="submission" date="2017-01" db="EMBL/GenBank/DDBJ databases">
        <title>Complete genome sequence of Haloterrigena daqingensis type strain (JX313T).</title>
        <authorList>
            <person name="Shuang W."/>
        </authorList>
    </citation>
    <scope>NUCLEOTIDE SEQUENCE [LARGE SCALE GENOMIC DNA]</scope>
    <source>
        <strain evidence="8">JX313</strain>
        <strain evidence="5">JX313T</strain>
        <plasmid evidence="8">Plasmid unnamed2</plasmid>
        <plasmid evidence="5">unnamed2</plasmid>
    </source>
</reference>
<dbReference type="InterPro" id="IPR008963">
    <property type="entry name" value="Purple_acid_Pase-like_N"/>
</dbReference>
<evidence type="ECO:0000256" key="1">
    <source>
        <dbReference type="ARBA" id="ARBA00022729"/>
    </source>
</evidence>
<dbReference type="SUPFAM" id="SSF49363">
    <property type="entry name" value="Purple acid phosphatase, N-terminal domain"/>
    <property type="match status" value="1"/>
</dbReference>
<dbReference type="InterPro" id="IPR029052">
    <property type="entry name" value="Metallo-depent_PP-like"/>
</dbReference>
<dbReference type="PANTHER" id="PTHR22953:SF153">
    <property type="entry name" value="PURPLE ACID PHOSPHATASE"/>
    <property type="match status" value="1"/>
</dbReference>
<evidence type="ECO:0000256" key="2">
    <source>
        <dbReference type="SAM" id="MobiDB-lite"/>
    </source>
</evidence>
<dbReference type="InterPro" id="IPR004843">
    <property type="entry name" value="Calcineurin-like_PHP"/>
</dbReference>
<evidence type="ECO:0000313" key="7">
    <source>
        <dbReference type="Proteomes" id="UP000185687"/>
    </source>
</evidence>
<dbReference type="InterPro" id="IPR015914">
    <property type="entry name" value="PAPs_N"/>
</dbReference>
<name>A0A1N7FY15_9EURY</name>
<dbReference type="Gene3D" id="2.60.40.380">
    <property type="entry name" value="Purple acid phosphatase-like, N-terminal"/>
    <property type="match status" value="1"/>
</dbReference>
<dbReference type="PANTHER" id="PTHR22953">
    <property type="entry name" value="ACID PHOSPHATASE RELATED"/>
    <property type="match status" value="1"/>
</dbReference>
<keyword evidence="5" id="KW-0614">Plasmid</keyword>
<organism evidence="6 7">
    <name type="scientific">Natronorubrum daqingense</name>
    <dbReference type="NCBI Taxonomy" id="588898"/>
    <lineage>
        <taxon>Archaea</taxon>
        <taxon>Methanobacteriati</taxon>
        <taxon>Methanobacteriota</taxon>
        <taxon>Stenosarchaea group</taxon>
        <taxon>Halobacteria</taxon>
        <taxon>Halobacteriales</taxon>
        <taxon>Natrialbaceae</taxon>
        <taxon>Natronorubrum</taxon>
    </lineage>
</organism>
<dbReference type="Gene3D" id="3.60.21.10">
    <property type="match status" value="1"/>
</dbReference>
<proteinExistence type="predicted"/>
<dbReference type="Pfam" id="PF00149">
    <property type="entry name" value="Metallophos"/>
    <property type="match status" value="1"/>
</dbReference>
<dbReference type="EMBL" id="CP019329">
    <property type="protein sequence ID" value="APX98549.1"/>
    <property type="molecule type" value="Genomic_DNA"/>
</dbReference>
<reference evidence="6 7" key="2">
    <citation type="submission" date="2017-01" db="EMBL/GenBank/DDBJ databases">
        <authorList>
            <person name="Mah S.A."/>
            <person name="Swanson W.J."/>
            <person name="Moy G.W."/>
            <person name="Vacquier V.D."/>
        </authorList>
    </citation>
    <scope>NUCLEOTIDE SEQUENCE [LARGE SCALE GENOMIC DNA]</scope>
    <source>
        <strain evidence="6 7">CGMCC 1.8909</strain>
    </source>
</reference>
<evidence type="ECO:0000313" key="5">
    <source>
        <dbReference type="EMBL" id="APX98549.1"/>
    </source>
</evidence>
<dbReference type="InterPro" id="IPR039331">
    <property type="entry name" value="PAPs-like"/>
</dbReference>
<dbReference type="EMBL" id="FTNP01000008">
    <property type="protein sequence ID" value="SIS05174.1"/>
    <property type="molecule type" value="Genomic_DNA"/>
</dbReference>
<sequence>MEEEDVHPYALLPEDPTTEAIISWIDQRSDDDRHDEQTLEYGTGPDNLEHTAESDGEEFAENSDILRFEVSLDDLESDTEYHAQIVCDSGETVDGISFRTLPDDLSDADDGLNIIVTSDIHIDKEMEDDEAMQDLADQDPDMLLIAGDVVSNGYEESDEIEDYWLDFWDNYMEHINEDFLVPMMMVPGNHEVGNGSGWDGSGSVEPDAGYFQFFFTNTVDLDPTGENYAEVTISDYLQVIGLDTHSAEIDDTAAWLEDNINTDVDMVLPFHHCPILAGGSRSSSDDDLEENLREAWAPIYADAGNVYASFSGHIHVRKRTKRWTVVDEEPDDGDYTELDDGYIVEDENGIVEFGDGMRSNRSVNDDWYLETSDDDEEQFYSLTIEQDLDVVELEVDEHYAYDGDTYNSEIFRTDDDMVDMEDEYSNYGFVRTGRLEVS</sequence>
<evidence type="ECO:0000259" key="3">
    <source>
        <dbReference type="Pfam" id="PF00149"/>
    </source>
</evidence>
<geneLocation type="plasmid" evidence="5">
    <name>unnamed2</name>
</geneLocation>
<dbReference type="OrthoDB" id="7513at2157"/>
<gene>
    <name evidence="5" type="ORF">BB347_17745</name>
    <name evidence="6" type="ORF">SAMN05421809_3555</name>
</gene>
<dbReference type="GO" id="GO:0046872">
    <property type="term" value="F:metal ion binding"/>
    <property type="evidence" value="ECO:0007669"/>
    <property type="project" value="InterPro"/>
</dbReference>
<feature type="compositionally biased region" description="Basic and acidic residues" evidence="2">
    <location>
        <begin position="28"/>
        <end position="37"/>
    </location>
</feature>
<dbReference type="Proteomes" id="UP000187321">
    <property type="component" value="Plasmid unnamed2"/>
</dbReference>
<dbReference type="KEGG" id="hda:BB347_17745"/>
<feature type="domain" description="Calcineurin-like phosphoesterase" evidence="3">
    <location>
        <begin position="113"/>
        <end position="316"/>
    </location>
</feature>
<dbReference type="SUPFAM" id="SSF56300">
    <property type="entry name" value="Metallo-dependent phosphatases"/>
    <property type="match status" value="1"/>
</dbReference>
<dbReference type="Pfam" id="PF16656">
    <property type="entry name" value="Pur_ac_phosph_N"/>
    <property type="match status" value="1"/>
</dbReference>
<dbReference type="Proteomes" id="UP000185687">
    <property type="component" value="Unassembled WGS sequence"/>
</dbReference>
<feature type="domain" description="Purple acid phosphatase N-terminal" evidence="4">
    <location>
        <begin position="12"/>
        <end position="100"/>
    </location>
</feature>